<dbReference type="AlphaFoldDB" id="A0A2N5HCD4"/>
<name>A0A2N5HCD4_9BACI</name>
<dbReference type="Pfam" id="PF26310">
    <property type="entry name" value="YczF"/>
    <property type="match status" value="1"/>
</dbReference>
<keyword evidence="1" id="KW-0472">Membrane</keyword>
<gene>
    <name evidence="2" type="ORF">CVD27_16100</name>
</gene>
<keyword evidence="1" id="KW-1133">Transmembrane helix</keyword>
<proteinExistence type="predicted"/>
<evidence type="ECO:0000256" key="1">
    <source>
        <dbReference type="SAM" id="Phobius"/>
    </source>
</evidence>
<accession>A0A2N5HCD4</accession>
<keyword evidence="3" id="KW-1185">Reference proteome</keyword>
<protein>
    <submittedName>
        <fullName evidence="2">Uncharacterized protein</fullName>
    </submittedName>
</protein>
<reference evidence="2 3" key="1">
    <citation type="submission" date="2017-11" db="EMBL/GenBank/DDBJ databases">
        <title>Comparitive Functional Genomics of Dry Heat Resistant strains isolated from the Viking Spacecraft.</title>
        <authorList>
            <person name="Seuylemezian A."/>
            <person name="Cooper K."/>
            <person name="Vaishampayan P."/>
        </authorList>
    </citation>
    <scope>NUCLEOTIDE SEQUENCE [LARGE SCALE GENOMIC DNA]</scope>
    <source>
        <strain evidence="2 3">V32-6</strain>
    </source>
</reference>
<keyword evidence="1" id="KW-0812">Transmembrane</keyword>
<comment type="caution">
    <text evidence="2">The sequence shown here is derived from an EMBL/GenBank/DDBJ whole genome shotgun (WGS) entry which is preliminary data.</text>
</comment>
<feature type="transmembrane region" description="Helical" evidence="1">
    <location>
        <begin position="42"/>
        <end position="64"/>
    </location>
</feature>
<dbReference type="Proteomes" id="UP000234950">
    <property type="component" value="Unassembled WGS sequence"/>
</dbReference>
<evidence type="ECO:0000313" key="3">
    <source>
        <dbReference type="Proteomes" id="UP000234950"/>
    </source>
</evidence>
<dbReference type="InterPro" id="IPR058725">
    <property type="entry name" value="YczF"/>
</dbReference>
<dbReference type="EMBL" id="PGVE01000063">
    <property type="protein sequence ID" value="PLS03179.1"/>
    <property type="molecule type" value="Genomic_DNA"/>
</dbReference>
<evidence type="ECO:0000313" key="2">
    <source>
        <dbReference type="EMBL" id="PLS03179.1"/>
    </source>
</evidence>
<organism evidence="2 3">
    <name type="scientific">Neobacillus cucumis</name>
    <dbReference type="NCBI Taxonomy" id="1740721"/>
    <lineage>
        <taxon>Bacteria</taxon>
        <taxon>Bacillati</taxon>
        <taxon>Bacillota</taxon>
        <taxon>Bacilli</taxon>
        <taxon>Bacillales</taxon>
        <taxon>Bacillaceae</taxon>
        <taxon>Neobacillus</taxon>
    </lineage>
</organism>
<sequence>MTKFLLFFLFLGLSIAFAFLIDLLMGVKVSLVMSNYKKTFSFMTLPEYLISFAVLLTMIIPPILSFF</sequence>